<feature type="binding site" evidence="15 16">
    <location>
        <position position="109"/>
    </location>
    <ligand>
        <name>S-adenosyl-L-methionine</name>
        <dbReference type="ChEBI" id="CHEBI:59789"/>
    </ligand>
</feature>
<dbReference type="PANTHER" id="PTHR46417">
    <property type="entry name" value="TRNA (GUANINE-N(1)-)-METHYLTRANSFERASE"/>
    <property type="match status" value="1"/>
</dbReference>
<dbReference type="PANTHER" id="PTHR46417:SF1">
    <property type="entry name" value="TRNA (GUANINE-N(1)-)-METHYLTRANSFERASE"/>
    <property type="match status" value="1"/>
</dbReference>
<protein>
    <recommendedName>
        <fullName evidence="6 15">tRNA (guanine-N(1)-)-methyltransferase</fullName>
        <ecNumber evidence="5 15">2.1.1.228</ecNumber>
    </recommendedName>
    <alternativeName>
        <fullName evidence="12 15">M1G-methyltransferase</fullName>
    </alternativeName>
    <alternativeName>
        <fullName evidence="13 15">tRNA [GM37] methyltransferase</fullName>
    </alternativeName>
</protein>
<evidence type="ECO:0000256" key="17">
    <source>
        <dbReference type="RuleBase" id="RU003464"/>
    </source>
</evidence>
<dbReference type="InterPro" id="IPR002649">
    <property type="entry name" value="tRNA_m1G_MeTrfase_TrmD"/>
</dbReference>
<evidence type="ECO:0000256" key="2">
    <source>
        <dbReference type="ARBA" id="ARBA00004496"/>
    </source>
</evidence>
<comment type="subcellular location">
    <subcellularLocation>
        <location evidence="2 15 17">Cytoplasm</location>
    </subcellularLocation>
</comment>
<dbReference type="NCBIfam" id="NF000648">
    <property type="entry name" value="PRK00026.1"/>
    <property type="match status" value="1"/>
</dbReference>
<dbReference type="Proteomes" id="UP000030364">
    <property type="component" value="Unassembled WGS sequence"/>
</dbReference>
<evidence type="ECO:0000313" key="20">
    <source>
        <dbReference type="Proteomes" id="UP000030364"/>
    </source>
</evidence>
<dbReference type="Pfam" id="PF01746">
    <property type="entry name" value="tRNA_m1G_MT"/>
    <property type="match status" value="1"/>
</dbReference>
<comment type="similarity">
    <text evidence="3 15 17">Belongs to the RNA methyltransferase TrmD family.</text>
</comment>
<name>A0A0D6X9G2_THEFI</name>
<evidence type="ECO:0000256" key="16">
    <source>
        <dbReference type="PIRSR" id="PIRSR000386-1"/>
    </source>
</evidence>
<dbReference type="EMBL" id="JPSL02000039">
    <property type="protein sequence ID" value="KIX84534.1"/>
    <property type="molecule type" value="Genomic_DNA"/>
</dbReference>
<dbReference type="CDD" id="cd18080">
    <property type="entry name" value="TrmD-like"/>
    <property type="match status" value="1"/>
</dbReference>
<reference evidence="19 20" key="1">
    <citation type="journal article" date="2015" name="Genome Announc.">
        <title>Draft Genome Sequence of the Thermophile Thermus filiformis ATCC 43280, Producer of Carotenoid-(Di)glucoside-Branched Fatty Acid (Di)esters and Source of Hyperthermostable Enzymes of Biotechnological Interest.</title>
        <authorList>
            <person name="Mandelli F."/>
            <person name="Oliveira Ramires B."/>
            <person name="Couger M.B."/>
            <person name="Paixao D.A."/>
            <person name="Camilo C.M."/>
            <person name="Polikarpov I."/>
            <person name="Prade R."/>
            <person name="Riano-Pachon D.M."/>
            <person name="Squina F.M."/>
        </authorList>
    </citation>
    <scope>NUCLEOTIDE SEQUENCE [LARGE SCALE GENOMIC DNA]</scope>
    <source>
        <strain evidence="19 20">ATCC 43280</strain>
    </source>
</reference>
<keyword evidence="9 15" id="KW-0808">Transferase</keyword>
<comment type="catalytic activity">
    <reaction evidence="14 15 17">
        <text>guanosine(37) in tRNA + S-adenosyl-L-methionine = N(1)-methylguanosine(37) in tRNA + S-adenosyl-L-homocysteine + H(+)</text>
        <dbReference type="Rhea" id="RHEA:36899"/>
        <dbReference type="Rhea" id="RHEA-COMP:10145"/>
        <dbReference type="Rhea" id="RHEA-COMP:10147"/>
        <dbReference type="ChEBI" id="CHEBI:15378"/>
        <dbReference type="ChEBI" id="CHEBI:57856"/>
        <dbReference type="ChEBI" id="CHEBI:59789"/>
        <dbReference type="ChEBI" id="CHEBI:73542"/>
        <dbReference type="ChEBI" id="CHEBI:74269"/>
        <dbReference type="EC" id="2.1.1.228"/>
    </reaction>
</comment>
<comment type="caution">
    <text evidence="19">The sequence shown here is derived from an EMBL/GenBank/DDBJ whole genome shotgun (WGS) entry which is preliminary data.</text>
</comment>
<dbReference type="GO" id="GO:0002939">
    <property type="term" value="P:tRNA N1-guanine methylation"/>
    <property type="evidence" value="ECO:0007669"/>
    <property type="project" value="TreeGrafter"/>
</dbReference>
<dbReference type="InterPro" id="IPR023148">
    <property type="entry name" value="tRNA_m1G_MeTrfase_C_sf"/>
</dbReference>
<dbReference type="AlphaFoldDB" id="A0A0D6X9G2"/>
<evidence type="ECO:0000256" key="15">
    <source>
        <dbReference type="HAMAP-Rule" id="MF_00605"/>
    </source>
</evidence>
<dbReference type="OrthoDB" id="9807416at2"/>
<dbReference type="SUPFAM" id="SSF75217">
    <property type="entry name" value="alpha/beta knot"/>
    <property type="match status" value="1"/>
</dbReference>
<dbReference type="HAMAP" id="MF_00605">
    <property type="entry name" value="TrmD"/>
    <property type="match status" value="1"/>
</dbReference>
<dbReference type="STRING" id="276.THFILI_07360"/>
<evidence type="ECO:0000256" key="14">
    <source>
        <dbReference type="ARBA" id="ARBA00047783"/>
    </source>
</evidence>
<evidence type="ECO:0000256" key="7">
    <source>
        <dbReference type="ARBA" id="ARBA00022490"/>
    </source>
</evidence>
<evidence type="ECO:0000256" key="13">
    <source>
        <dbReference type="ARBA" id="ARBA00033392"/>
    </source>
</evidence>
<dbReference type="GO" id="GO:0052906">
    <property type="term" value="F:tRNA (guanine(37)-N1)-methyltransferase activity"/>
    <property type="evidence" value="ECO:0007669"/>
    <property type="project" value="UniProtKB-UniRule"/>
</dbReference>
<dbReference type="EC" id="2.1.1.228" evidence="5 15"/>
<evidence type="ECO:0000256" key="9">
    <source>
        <dbReference type="ARBA" id="ARBA00022679"/>
    </source>
</evidence>
<evidence type="ECO:0000313" key="19">
    <source>
        <dbReference type="EMBL" id="KIX84534.1"/>
    </source>
</evidence>
<dbReference type="Gene3D" id="3.40.1280.10">
    <property type="match status" value="1"/>
</dbReference>
<evidence type="ECO:0000256" key="11">
    <source>
        <dbReference type="ARBA" id="ARBA00022694"/>
    </source>
</evidence>
<evidence type="ECO:0000256" key="3">
    <source>
        <dbReference type="ARBA" id="ARBA00007630"/>
    </source>
</evidence>
<dbReference type="Gene3D" id="1.10.1270.20">
    <property type="entry name" value="tRNA(m1g37)methyltransferase, domain 2"/>
    <property type="match status" value="1"/>
</dbReference>
<dbReference type="InterPro" id="IPR029026">
    <property type="entry name" value="tRNA_m1G_MTases_N"/>
</dbReference>
<keyword evidence="8 15" id="KW-0489">Methyltransferase</keyword>
<keyword evidence="20" id="KW-1185">Reference proteome</keyword>
<keyword evidence="11 15" id="KW-0819">tRNA processing</keyword>
<evidence type="ECO:0000256" key="12">
    <source>
        <dbReference type="ARBA" id="ARBA00029736"/>
    </source>
</evidence>
<dbReference type="InterPro" id="IPR016009">
    <property type="entry name" value="tRNA_MeTrfase_TRMD/TRM10"/>
</dbReference>
<dbReference type="NCBIfam" id="TIGR00088">
    <property type="entry name" value="trmD"/>
    <property type="match status" value="1"/>
</dbReference>
<dbReference type="InterPro" id="IPR029028">
    <property type="entry name" value="Alpha/beta_knot_MTases"/>
</dbReference>
<dbReference type="RefSeq" id="WP_038066139.1">
    <property type="nucleotide sequence ID" value="NZ_JPSL02000039.1"/>
</dbReference>
<dbReference type="PIRSF" id="PIRSF000386">
    <property type="entry name" value="tRNA_mtase"/>
    <property type="match status" value="1"/>
</dbReference>
<comment type="subunit">
    <text evidence="4 15 17">Homodimer.</text>
</comment>
<evidence type="ECO:0000256" key="1">
    <source>
        <dbReference type="ARBA" id="ARBA00002634"/>
    </source>
</evidence>
<keyword evidence="7 15" id="KW-0963">Cytoplasm</keyword>
<dbReference type="FunFam" id="1.10.1270.20:FF:000001">
    <property type="entry name" value="tRNA (guanine-N(1)-)-methyltransferase"/>
    <property type="match status" value="1"/>
</dbReference>
<dbReference type="GO" id="GO:0005829">
    <property type="term" value="C:cytosol"/>
    <property type="evidence" value="ECO:0007669"/>
    <property type="project" value="TreeGrafter"/>
</dbReference>
<evidence type="ECO:0000256" key="4">
    <source>
        <dbReference type="ARBA" id="ARBA00011738"/>
    </source>
</evidence>
<gene>
    <name evidence="15" type="primary">trmD</name>
    <name evidence="19" type="ORF">THFILI_07360</name>
</gene>
<keyword evidence="10 15" id="KW-0949">S-adenosyl-L-methionine</keyword>
<evidence type="ECO:0000256" key="5">
    <source>
        <dbReference type="ARBA" id="ARBA00012807"/>
    </source>
</evidence>
<comment type="function">
    <text evidence="1 15 17">Specifically methylates guanosine-37 in various tRNAs.</text>
</comment>
<proteinExistence type="inferred from homology"/>
<evidence type="ECO:0000259" key="18">
    <source>
        <dbReference type="Pfam" id="PF01746"/>
    </source>
</evidence>
<accession>A0A0D6X9G2</accession>
<sequence length="241" mass="27056">MRYTILTLFPGLIRPWLSESLLEKALARGLLEVRIKDLRDFAKDRHRTVDDTPYGGGPGMVIKPEVAVEAIEWALPADEVILLSPAGEVFTQETARALAQKSHLVLLAGRYEGFDARVERFVTRVLSIGDYVLMGGEAAALVVLEATARLVPGVIGDERSHQEDSFSRGLLDFPQYTRPPLFRGLPVPEVLLSGDHKEIERFRRREALRKTLLLRPELLAQARLSREEVAFLAELDRDGYT</sequence>
<evidence type="ECO:0000256" key="8">
    <source>
        <dbReference type="ARBA" id="ARBA00022603"/>
    </source>
</evidence>
<feature type="domain" description="tRNA methyltransferase TRMD/TRM10-type" evidence="18">
    <location>
        <begin position="1"/>
        <end position="220"/>
    </location>
</feature>
<organism evidence="19 20">
    <name type="scientific">Thermus filiformis</name>
    <dbReference type="NCBI Taxonomy" id="276"/>
    <lineage>
        <taxon>Bacteria</taxon>
        <taxon>Thermotogati</taxon>
        <taxon>Deinococcota</taxon>
        <taxon>Deinococci</taxon>
        <taxon>Thermales</taxon>
        <taxon>Thermaceae</taxon>
        <taxon>Thermus</taxon>
    </lineage>
</organism>
<feature type="binding site" evidence="15 16">
    <location>
        <begin position="128"/>
        <end position="133"/>
    </location>
    <ligand>
        <name>S-adenosyl-L-methionine</name>
        <dbReference type="ChEBI" id="CHEBI:59789"/>
    </ligand>
</feature>
<evidence type="ECO:0000256" key="10">
    <source>
        <dbReference type="ARBA" id="ARBA00022691"/>
    </source>
</evidence>
<evidence type="ECO:0000256" key="6">
    <source>
        <dbReference type="ARBA" id="ARBA00014679"/>
    </source>
</evidence>